<dbReference type="InterPro" id="IPR001173">
    <property type="entry name" value="Glyco_trans_2-like"/>
</dbReference>
<comment type="caution">
    <text evidence="2">The sequence shown here is derived from an EMBL/GenBank/DDBJ whole genome shotgun (WGS) entry which is preliminary data.</text>
</comment>
<keyword evidence="2" id="KW-0808">Transferase</keyword>
<evidence type="ECO:0000313" key="2">
    <source>
        <dbReference type="EMBL" id="PCS18132.1"/>
    </source>
</evidence>
<evidence type="ECO:0000259" key="1">
    <source>
        <dbReference type="Pfam" id="PF00535"/>
    </source>
</evidence>
<dbReference type="InterPro" id="IPR029044">
    <property type="entry name" value="Nucleotide-diphossugar_trans"/>
</dbReference>
<dbReference type="Proteomes" id="UP000218711">
    <property type="component" value="Unassembled WGS sequence"/>
</dbReference>
<dbReference type="PANTHER" id="PTHR22916:SF3">
    <property type="entry name" value="UDP-GLCNAC:BETAGAL BETA-1,3-N-ACETYLGLUCOSAMINYLTRANSFERASE-LIKE PROTEIN 1"/>
    <property type="match status" value="1"/>
</dbReference>
<dbReference type="SUPFAM" id="SSF53448">
    <property type="entry name" value="Nucleotide-diphospho-sugar transferases"/>
    <property type="match status" value="1"/>
</dbReference>
<protein>
    <submittedName>
        <fullName evidence="2">Glycosyl transferase family protein</fullName>
    </submittedName>
</protein>
<proteinExistence type="predicted"/>
<feature type="domain" description="Glycosyltransferase 2-like" evidence="1">
    <location>
        <begin position="9"/>
        <end position="156"/>
    </location>
</feature>
<gene>
    <name evidence="2" type="ORF">RU92_GL002238</name>
</gene>
<dbReference type="AlphaFoldDB" id="A0A2A5SSK2"/>
<dbReference type="Pfam" id="PF00535">
    <property type="entry name" value="Glycos_transf_2"/>
    <property type="match status" value="1"/>
</dbReference>
<sequence length="327" mass="37758">MIDNNRLVSIIVPVYNAEEYLEECLDSILNQTYSNLEVILINDGSTDKSLNIIESYAEKDSRIVFDTIINSGPGACRNIGLDRFNGDFVMFVDSDDEICVDLIEILLGYISKTSEISMCKFTKNRKKINSGTKQVEKITYEFNDSVKQMYSTGFASSGPVSKLYGREIFDVLRFPDIPMYEDSAISLQVISKASEVKFVDYYGYYYRFNPENITNKKVSERNFAIINKTNIVLEFVEKNHPETVNLVKKICTNDNDYVMIECVRNFDETSQKLFNELLQQNRELSKNLGIRKLVYFNRGILIGLLRLLGHFYYNDLIRNTFKRILGV</sequence>
<dbReference type="RefSeq" id="WP_096816308.1">
    <property type="nucleotide sequence ID" value="NZ_JXKC01000006.1"/>
</dbReference>
<dbReference type="CDD" id="cd00761">
    <property type="entry name" value="Glyco_tranf_GTA_type"/>
    <property type="match status" value="1"/>
</dbReference>
<dbReference type="GO" id="GO:0016758">
    <property type="term" value="F:hexosyltransferase activity"/>
    <property type="evidence" value="ECO:0007669"/>
    <property type="project" value="UniProtKB-ARBA"/>
</dbReference>
<reference evidence="2 3" key="1">
    <citation type="submission" date="2014-12" db="EMBL/GenBank/DDBJ databases">
        <title>Draft genome sequences of 10 type strains of Lactococcus.</title>
        <authorList>
            <person name="Sun Z."/>
            <person name="Zhong Z."/>
            <person name="Liu W."/>
            <person name="Zhang W."/>
            <person name="Zhang H."/>
        </authorList>
    </citation>
    <scope>NUCLEOTIDE SEQUENCE [LARGE SCALE GENOMIC DNA]</scope>
    <source>
        <strain evidence="2 3">DSM 21502</strain>
    </source>
</reference>
<evidence type="ECO:0000313" key="3">
    <source>
        <dbReference type="Proteomes" id="UP000218711"/>
    </source>
</evidence>
<dbReference type="EMBL" id="JXKC01000006">
    <property type="protein sequence ID" value="PCS18132.1"/>
    <property type="molecule type" value="Genomic_DNA"/>
</dbReference>
<name>A0A2A5SSK2_LACLC</name>
<dbReference type="PANTHER" id="PTHR22916">
    <property type="entry name" value="GLYCOSYLTRANSFERASE"/>
    <property type="match status" value="1"/>
</dbReference>
<accession>A0A2A5SSK2</accession>
<dbReference type="Gene3D" id="3.90.550.10">
    <property type="entry name" value="Spore Coat Polysaccharide Biosynthesis Protein SpsA, Chain A"/>
    <property type="match status" value="1"/>
</dbReference>
<organism evidence="2 3">
    <name type="scientific">Lactococcus cremoris subsp. tructae</name>
    <dbReference type="NCBI Taxonomy" id="542833"/>
    <lineage>
        <taxon>Bacteria</taxon>
        <taxon>Bacillati</taxon>
        <taxon>Bacillota</taxon>
        <taxon>Bacilli</taxon>
        <taxon>Lactobacillales</taxon>
        <taxon>Streptococcaceae</taxon>
        <taxon>Lactococcus</taxon>
    </lineage>
</organism>